<evidence type="ECO:0000313" key="2">
    <source>
        <dbReference type="Proteomes" id="UP000636479"/>
    </source>
</evidence>
<dbReference type="RefSeq" id="XP_037225360.1">
    <property type="nucleotide sequence ID" value="XM_037357450.1"/>
</dbReference>
<dbReference type="EMBL" id="JACAZF010000001">
    <property type="protein sequence ID" value="KAF7315337.1"/>
    <property type="molecule type" value="Genomic_DNA"/>
</dbReference>
<comment type="caution">
    <text evidence="1">The sequence shown here is derived from an EMBL/GenBank/DDBJ whole genome shotgun (WGS) entry which is preliminary data.</text>
</comment>
<sequence length="170" mass="17847">MSAPATIRRLQTSAKLLNHVLLASKQDPKDQLQYFDSLAIAAQRAADSLLCSSILAGHGSESDEFSDVAVWLGPGSFGKGHEQSVLNSLGLQSDSISPVALATPSNIPTTVRVQNSTPELDAFTHKLSELKELHCFSTPSSGSDVIFSLIGKAANGGWGGLVGIGVWSDE</sequence>
<gene>
    <name evidence="1" type="ORF">MIND_00048300</name>
</gene>
<dbReference type="GeneID" id="59339966"/>
<reference evidence="1" key="1">
    <citation type="submission" date="2020-05" db="EMBL/GenBank/DDBJ databases">
        <title>Mycena genomes resolve the evolution of fungal bioluminescence.</title>
        <authorList>
            <person name="Tsai I.J."/>
        </authorList>
    </citation>
    <scope>NUCLEOTIDE SEQUENCE</scope>
    <source>
        <strain evidence="1">171206Taipei</strain>
    </source>
</reference>
<dbReference type="OrthoDB" id="10261040at2759"/>
<accession>A0A8H6TEK9</accession>
<evidence type="ECO:0000313" key="1">
    <source>
        <dbReference type="EMBL" id="KAF7315337.1"/>
    </source>
</evidence>
<protein>
    <submittedName>
        <fullName evidence="1">Uncharacterized protein</fullName>
    </submittedName>
</protein>
<organism evidence="1 2">
    <name type="scientific">Mycena indigotica</name>
    <dbReference type="NCBI Taxonomy" id="2126181"/>
    <lineage>
        <taxon>Eukaryota</taxon>
        <taxon>Fungi</taxon>
        <taxon>Dikarya</taxon>
        <taxon>Basidiomycota</taxon>
        <taxon>Agaricomycotina</taxon>
        <taxon>Agaricomycetes</taxon>
        <taxon>Agaricomycetidae</taxon>
        <taxon>Agaricales</taxon>
        <taxon>Marasmiineae</taxon>
        <taxon>Mycenaceae</taxon>
        <taxon>Mycena</taxon>
    </lineage>
</organism>
<name>A0A8H6TEK9_9AGAR</name>
<dbReference type="AlphaFoldDB" id="A0A8H6TEK9"/>
<dbReference type="Proteomes" id="UP000636479">
    <property type="component" value="Unassembled WGS sequence"/>
</dbReference>
<proteinExistence type="predicted"/>
<keyword evidence="2" id="KW-1185">Reference proteome</keyword>